<dbReference type="Pfam" id="PF18763">
    <property type="entry name" value="ddrB-ParB"/>
    <property type="match status" value="1"/>
</dbReference>
<dbReference type="InterPro" id="IPR001650">
    <property type="entry name" value="Helicase_C-like"/>
</dbReference>
<dbReference type="InterPro" id="IPR024079">
    <property type="entry name" value="MetalloPept_cat_dom_sf"/>
</dbReference>
<dbReference type="PROSITE" id="PS51194">
    <property type="entry name" value="HELICASE_CTER"/>
    <property type="match status" value="1"/>
</dbReference>
<dbReference type="SUPFAM" id="SSF52540">
    <property type="entry name" value="P-loop containing nucleoside triphosphate hydrolases"/>
    <property type="match status" value="2"/>
</dbReference>
<gene>
    <name evidence="3" type="ORF">LCGC14_1175740</name>
</gene>
<feature type="compositionally biased region" description="Basic and acidic residues" evidence="1">
    <location>
        <begin position="750"/>
        <end position="772"/>
    </location>
</feature>
<feature type="region of interest" description="Disordered" evidence="1">
    <location>
        <begin position="662"/>
        <end position="772"/>
    </location>
</feature>
<accession>A0A0F9LTF5</accession>
<name>A0A0F9LTF5_9ZZZZ</name>
<feature type="domain" description="Helicase C-terminal" evidence="2">
    <location>
        <begin position="1152"/>
        <end position="1315"/>
    </location>
</feature>
<reference evidence="3" key="1">
    <citation type="journal article" date="2015" name="Nature">
        <title>Complex archaea that bridge the gap between prokaryotes and eukaryotes.</title>
        <authorList>
            <person name="Spang A."/>
            <person name="Saw J.H."/>
            <person name="Jorgensen S.L."/>
            <person name="Zaremba-Niedzwiedzka K."/>
            <person name="Martijn J."/>
            <person name="Lind A.E."/>
            <person name="van Eijk R."/>
            <person name="Schleper C."/>
            <person name="Guy L."/>
            <person name="Ettema T.J."/>
        </authorList>
    </citation>
    <scope>NUCLEOTIDE SEQUENCE</scope>
</reference>
<dbReference type="InterPro" id="IPR041398">
    <property type="entry name" value="DdrB_dom"/>
</dbReference>
<proteinExistence type="predicted"/>
<dbReference type="EMBL" id="LAZR01005847">
    <property type="protein sequence ID" value="KKM96673.1"/>
    <property type="molecule type" value="Genomic_DNA"/>
</dbReference>
<protein>
    <recommendedName>
        <fullName evidence="2">Helicase C-terminal domain-containing protein</fullName>
    </recommendedName>
</protein>
<comment type="caution">
    <text evidence="3">The sequence shown here is derived from an EMBL/GenBank/DDBJ whole genome shotgun (WGS) entry which is preliminary data.</text>
</comment>
<feature type="compositionally biased region" description="Basic and acidic residues" evidence="1">
    <location>
        <begin position="688"/>
        <end position="698"/>
    </location>
</feature>
<dbReference type="InterPro" id="IPR039187">
    <property type="entry name" value="SNO_AAA"/>
</dbReference>
<dbReference type="Gene3D" id="3.40.390.10">
    <property type="entry name" value="Collagenase (Catalytic Domain)"/>
    <property type="match status" value="1"/>
</dbReference>
<dbReference type="Pfam" id="PF13872">
    <property type="entry name" value="AAA_34"/>
    <property type="match status" value="1"/>
</dbReference>
<dbReference type="InterPro" id="IPR027417">
    <property type="entry name" value="P-loop_NTPase"/>
</dbReference>
<dbReference type="GO" id="GO:0008237">
    <property type="term" value="F:metallopeptidase activity"/>
    <property type="evidence" value="ECO:0007669"/>
    <property type="project" value="InterPro"/>
</dbReference>
<dbReference type="Pfam" id="PF13871">
    <property type="entry name" value="Helicase_C_4"/>
    <property type="match status" value="1"/>
</dbReference>
<evidence type="ECO:0000313" key="3">
    <source>
        <dbReference type="EMBL" id="KKM96673.1"/>
    </source>
</evidence>
<dbReference type="InterPro" id="IPR026937">
    <property type="entry name" value="SBNO_Helicase_C_dom"/>
</dbReference>
<evidence type="ECO:0000256" key="1">
    <source>
        <dbReference type="SAM" id="MobiDB-lite"/>
    </source>
</evidence>
<feature type="non-terminal residue" evidence="3">
    <location>
        <position position="1"/>
    </location>
</feature>
<sequence>LRLAGRAVAQAAEEFGLTGAAFRSGGDEFKIFAPKNVADEVRLRAQAIMGTPVIPGTEFSTGLHAAIGETVEKATAILGREKAVTRAPKPEEPVERVKMAAIKTADGQIFEAPIHVLAIEDARAAGAIGPGQMDIVRGFTTTKGNFVLQEQAERLGKTRAFDAERLDDPRVTPEMKAAFLKRLPPAPAGEPKVGVTEKPEGQRAGLRYTEVPEALEHVIEFGELGIDDQVLVERPDGSTTRVAVQYAILEVGDISPSHNITGGGKSVRNPAYVDELQPREKLDIEFIEKRARDPFTDDQGRQQGFDENLIVMRSPTPERGPPIIDEYGIVFGGNNRDIIVKRVYENDTVAAQRLRDKIADEAESFGIQRDFVEDFRDPVLVRVLKERPADLATARALADDLNRTAIQARTATEEAVLASERLSVATVKFFEEAFPADGTIRGFMRTAEGREFLRRLEKDAVITAEQRKGLFDKEGDLNEQGRDFIENLIFARAVGSADAIDRLSKSVRAKLLKAAPAIATTSGKFDLKPSLQQAIRMLEQTEEGGTIRDIMGQADLFGQGQYSPFAAQLAHFLETTKTQAAVADAFRKYSESAKVGAAEAAGQTTLVAPLRPRDAFESAFGKEFLQGDVGGTLDFAGEPTLAREATEPRIKPSEEQLKRLREAFGERTPEQIAETQRAFEGRRRRREERRAARGETKRAPVQRGRGKERGAKPPPAPREPGPGESGGGRAGDESRDVNPPGEPGVARGQRQREQQRVKTEDKRKAREQALEDERKRFKEAVETQDVVSDIKKVRESIRGQIRAAAKEAGIPDRLVDEQLRDISRIQSNLLDVVPDRNVPRPGYLVGNSPGTGKTFVGAGVIKEVLQRRGKAARILTVVPGKADGPIVKQWVDVGREVFDYPMSKFEPGETLGPGVYHMSATGLGNQWEPKLNKLKADFGDFDLVLFDESHMFSNVYSANRAFAARALRRQVGDHKILHLSATPFEFPWDMAYMENLRLWGPGRPVQNFQQWLAKHGVRKSARSNQWYFVKSTREDVLRTLIEIRREMMEAGVYSQREMKMDKGLRNMFVEIAMDEPYGSYYIDVMSEIADLEARATGVEVNLLKSARVTFDRRITELAKIPRAIQLAKDLLEQGKSVAIFTGYKMNFQMAPRMAQRFPTLNAVIESINDQVRQGMERLVRELGGEDVVGQVHGGITSGKKRSNDITDFQSGKKKILLATVDAGAEGLSLHDLSGKHPRAQINLTLPWTGKAAEQLAGRTYRFGSKSDTEMVWTGMDTPVERNRLRRVAGKMESMGALVQGKTDTDAIKLAEFDFLPEAEMQQILFGYKKEFGLEPKETSLDFRGKPHQQAPTESAGRRRLDQIHEEFLSALSEQAKAPGLVVQGTHPTAAAVREDLELPRPNQKIIKPSKIIGKGARRMAVRVFLGGIKQPNVAGRFKIVADLVRLRSAQNVRVAAHEMGHHVDKMDFGFLTHPRDIAATVPTHLLPYVDELKPLSYAGAKDEVVEGFAEFVAEYVLRPRYAQDQAPKFFKYFRDHMNRVNPKDLDVLDWMQQQMELFRSEYSAAERIGSRLVIGDSGELGDLRFIPGKRFRKWYAKYMDFQTPFKEMDQLMAVDDPNWVSLQMLARRTHGADPLAENQMFRGIMDFKDLNENNKVTRVSKGLPEIFEKVDTRGKFDLFTYWTVARRAKELQSRKLETGLEDLLEDGTIDEVIAQVAAHPELKKVFEQAWKDLSEYQDALLKWLVDSENLTPDQVVAMKKLNEFYVPWYRLMSEPDHLQDWVAEAKAHGGKGVDGVVGLPPAIHFFKGDTRPIINPIESIVGNTRYFTQLGFRKQVENAVAKFSNDVFGADGHGRFITEIDPKLVASRYSVRQIKQALETFGIRIEDVSDEQLAELLTLFHPMSTRKNLPAFSAMIDGKRKWFQVNDPDTWTAMAGMNKVEFSWMTNLAITAKSVLRNGVVM</sequence>
<organism evidence="3">
    <name type="scientific">marine sediment metagenome</name>
    <dbReference type="NCBI Taxonomy" id="412755"/>
    <lineage>
        <taxon>unclassified sequences</taxon>
        <taxon>metagenomes</taxon>
        <taxon>ecological metagenomes</taxon>
    </lineage>
</organism>
<evidence type="ECO:0000259" key="2">
    <source>
        <dbReference type="PROSITE" id="PS51194"/>
    </source>
</evidence>
<dbReference type="Gene3D" id="3.40.50.300">
    <property type="entry name" value="P-loop containing nucleotide triphosphate hydrolases"/>
    <property type="match status" value="2"/>
</dbReference>
<feature type="non-terminal residue" evidence="3">
    <location>
        <position position="1962"/>
    </location>
</feature>